<feature type="transmembrane region" description="Helical" evidence="7">
    <location>
        <begin position="258"/>
        <end position="281"/>
    </location>
</feature>
<evidence type="ECO:0000256" key="2">
    <source>
        <dbReference type="ARBA" id="ARBA00008335"/>
    </source>
</evidence>
<evidence type="ECO:0000256" key="5">
    <source>
        <dbReference type="ARBA" id="ARBA00023136"/>
    </source>
</evidence>
<feature type="compositionally biased region" description="Basic and acidic residues" evidence="6">
    <location>
        <begin position="572"/>
        <end position="585"/>
    </location>
</feature>
<evidence type="ECO:0000256" key="6">
    <source>
        <dbReference type="SAM" id="MobiDB-lite"/>
    </source>
</evidence>
<evidence type="ECO:0000313" key="8">
    <source>
        <dbReference type="EMBL" id="RDW25498.1"/>
    </source>
</evidence>
<gene>
    <name evidence="8" type="ORF">B0I71DRAFT_159358</name>
</gene>
<organism evidence="8 9">
    <name type="scientific">Yarrowia lipolytica</name>
    <name type="common">Candida lipolytica</name>
    <dbReference type="NCBI Taxonomy" id="4952"/>
    <lineage>
        <taxon>Eukaryota</taxon>
        <taxon>Fungi</taxon>
        <taxon>Dikarya</taxon>
        <taxon>Ascomycota</taxon>
        <taxon>Saccharomycotina</taxon>
        <taxon>Dipodascomycetes</taxon>
        <taxon>Dipodascales</taxon>
        <taxon>Dipodascales incertae sedis</taxon>
        <taxon>Yarrowia</taxon>
    </lineage>
</organism>
<comment type="subcellular location">
    <subcellularLocation>
        <location evidence="1">Membrane</location>
        <topology evidence="1">Multi-pass membrane protein</topology>
    </subcellularLocation>
</comment>
<feature type="transmembrane region" description="Helical" evidence="7">
    <location>
        <begin position="125"/>
        <end position="143"/>
    </location>
</feature>
<proteinExistence type="inferred from homology"/>
<feature type="transmembrane region" description="Helical" evidence="7">
    <location>
        <begin position="400"/>
        <end position="421"/>
    </location>
</feature>
<keyword evidence="4 7" id="KW-1133">Transmembrane helix</keyword>
<dbReference type="GO" id="GO:0015343">
    <property type="term" value="F:siderophore-iron transmembrane transporter activity"/>
    <property type="evidence" value="ECO:0007669"/>
    <property type="project" value="TreeGrafter"/>
</dbReference>
<dbReference type="InterPro" id="IPR036259">
    <property type="entry name" value="MFS_trans_sf"/>
</dbReference>
<feature type="transmembrane region" description="Helical" evidence="7">
    <location>
        <begin position="89"/>
        <end position="113"/>
    </location>
</feature>
<feature type="transmembrane region" description="Helical" evidence="7">
    <location>
        <begin position="374"/>
        <end position="393"/>
    </location>
</feature>
<feature type="region of interest" description="Disordered" evidence="6">
    <location>
        <begin position="549"/>
        <end position="595"/>
    </location>
</feature>
<protein>
    <submittedName>
        <fullName evidence="8">Major facilitator superfamily domain-containing protein</fullName>
    </submittedName>
</protein>
<dbReference type="VEuPathDB" id="FungiDB:YALI1_C20140g"/>
<dbReference type="GO" id="GO:0005886">
    <property type="term" value="C:plasma membrane"/>
    <property type="evidence" value="ECO:0007669"/>
    <property type="project" value="TreeGrafter"/>
</dbReference>
<comment type="similarity">
    <text evidence="2">Belongs to the major facilitator superfamily.</text>
</comment>
<sequence length="595" mass="66829">MCPVIQKKEQWGEKLENLICFHPWIRIIFFSKAQIKHYPKKRFNTNAKERGWTRPIIIVGWFLVYLYAASKAIAEHVYPTMAPLATSHFSGLSLLSSQAVVQSSIFIVTRPAFAKISDHIGRLEGWTLVILAHLLGSVLFAAAPNIGCYFAGTVFWEIGTVGGHLMTELYASDTSTINTRIIFSSFIQSPNIWGPYAAAPIVGAILKVATWRWGYGMFAIILPVCSLGIIVLFSMMRVKEIRLGARGDFYTPGGVKRFLLSFDIVGLVMLCAGTILFFFPITLAAGTEKWSKPSFIVMLTLGSFLMAVFPLWELYGARSPLISWKLFRNRVMICSCIILFFSSMSNKLSVPYYITWLLVVRGYSPKAATNISSALTVSNNAFGILFAAPYLWWNGKPKHMMVLGTCLYFIIEGVGRGTLYIPCGTMAQAMFDKHKVAKVTAVYFTMGGIGQIIGDAILGAIYRELYPRYIHKYAPDIPKKDRNMIIEKIKKATKFPMGSKVRNEINHAFEETMKHMLYGTFACASMIFLTALCYPSIDFKEDGSDNVVVGDDIEPDDYRIETRSESEEEHSEEPSEKFDELHSDSLEGQEGYLKE</sequence>
<evidence type="ECO:0000256" key="7">
    <source>
        <dbReference type="SAM" id="Phobius"/>
    </source>
</evidence>
<accession>A0A371C5B6</accession>
<evidence type="ECO:0000256" key="1">
    <source>
        <dbReference type="ARBA" id="ARBA00004141"/>
    </source>
</evidence>
<evidence type="ECO:0000256" key="3">
    <source>
        <dbReference type="ARBA" id="ARBA00022692"/>
    </source>
</evidence>
<keyword evidence="5 7" id="KW-0472">Membrane</keyword>
<dbReference type="PANTHER" id="PTHR23501">
    <property type="entry name" value="MAJOR FACILITATOR SUPERFAMILY"/>
    <property type="match status" value="1"/>
</dbReference>
<dbReference type="Gene3D" id="1.20.1250.20">
    <property type="entry name" value="MFS general substrate transporter like domains"/>
    <property type="match status" value="2"/>
</dbReference>
<feature type="transmembrane region" description="Helical" evidence="7">
    <location>
        <begin position="215"/>
        <end position="238"/>
    </location>
</feature>
<dbReference type="PANTHER" id="PTHR23501:SF87">
    <property type="entry name" value="SIDEROPHORE IRON TRANSPORTER 2"/>
    <property type="match status" value="1"/>
</dbReference>
<feature type="transmembrane region" description="Helical" evidence="7">
    <location>
        <begin position="293"/>
        <end position="312"/>
    </location>
</feature>
<evidence type="ECO:0000256" key="4">
    <source>
        <dbReference type="ARBA" id="ARBA00022989"/>
    </source>
</evidence>
<feature type="transmembrane region" description="Helical" evidence="7">
    <location>
        <begin position="441"/>
        <end position="462"/>
    </location>
</feature>
<feature type="compositionally biased region" description="Basic and acidic residues" evidence="6">
    <location>
        <begin position="556"/>
        <end position="565"/>
    </location>
</feature>
<dbReference type="VEuPathDB" id="FungiDB:YALI0_C16225g"/>
<keyword evidence="3 7" id="KW-0812">Transmembrane</keyword>
<feature type="transmembrane region" description="Helical" evidence="7">
    <location>
        <begin position="516"/>
        <end position="537"/>
    </location>
</feature>
<dbReference type="AlphaFoldDB" id="A0A371C5B6"/>
<feature type="transmembrane region" description="Helical" evidence="7">
    <location>
        <begin position="51"/>
        <end position="69"/>
    </location>
</feature>
<feature type="transmembrane region" description="Helical" evidence="7">
    <location>
        <begin position="333"/>
        <end position="354"/>
    </location>
</feature>
<dbReference type="SUPFAM" id="SSF103473">
    <property type="entry name" value="MFS general substrate transporter"/>
    <property type="match status" value="1"/>
</dbReference>
<name>A0A371C5B6_YARLL</name>
<dbReference type="Proteomes" id="UP000256601">
    <property type="component" value="Unassembled WGS sequence"/>
</dbReference>
<evidence type="ECO:0000313" key="9">
    <source>
        <dbReference type="Proteomes" id="UP000256601"/>
    </source>
</evidence>
<reference evidence="8 9" key="1">
    <citation type="submission" date="2018-07" db="EMBL/GenBank/DDBJ databases">
        <title>Draft Genome Assemblies for Five Robust Yarrowia lipolytica Strains Exhibiting High Lipid Production and Pentose Sugar Utilization and Sugar Alcohol Secretion from Undetoxified Lignocellulosic Biomass Hydrolysates.</title>
        <authorList>
            <consortium name="DOE Joint Genome Institute"/>
            <person name="Walker C."/>
            <person name="Ryu S."/>
            <person name="Na H."/>
            <person name="Zane M."/>
            <person name="LaButti K."/>
            <person name="Lipzen A."/>
            <person name="Haridas S."/>
            <person name="Barry K."/>
            <person name="Grigoriev I.V."/>
            <person name="Quarterman J."/>
            <person name="Slininger P."/>
            <person name="Dien B."/>
            <person name="Trinh C.T."/>
        </authorList>
    </citation>
    <scope>NUCLEOTIDE SEQUENCE [LARGE SCALE GENOMIC DNA]</scope>
    <source>
        <strain evidence="8 9">YB392</strain>
    </source>
</reference>
<dbReference type="EMBL" id="KZ859000">
    <property type="protein sequence ID" value="RDW25498.1"/>
    <property type="molecule type" value="Genomic_DNA"/>
</dbReference>